<name>A0ABU3THB5_9BACT</name>
<keyword evidence="1" id="KW-0472">Membrane</keyword>
<accession>A0ABU3THB5</accession>
<keyword evidence="1" id="KW-0812">Transmembrane</keyword>
<dbReference type="Proteomes" id="UP001250698">
    <property type="component" value="Unassembled WGS sequence"/>
</dbReference>
<protein>
    <submittedName>
        <fullName evidence="2">Uncharacterized protein</fullName>
    </submittedName>
</protein>
<keyword evidence="1" id="KW-1133">Transmembrane helix</keyword>
<sequence length="130" mass="13389">MKSTLALLLLIFLGSVLLQLALPWWSVVLLCLAGGAWWRVSAGEAFLAGLLGAGLSWWLPAAWLNTHGAGLLAARLATLLPLGGQPWLLVAISGLLLGLVGGLAALSGALLRRAIKPAVVPANQSARNLG</sequence>
<dbReference type="RefSeq" id="WP_315998244.1">
    <property type="nucleotide sequence ID" value="NZ_JAWDJT010000005.1"/>
</dbReference>
<proteinExistence type="predicted"/>
<feature type="transmembrane region" description="Helical" evidence="1">
    <location>
        <begin position="45"/>
        <end position="64"/>
    </location>
</feature>
<reference evidence="2 3" key="1">
    <citation type="submission" date="2023-10" db="EMBL/GenBank/DDBJ databases">
        <title>Hymenobacter endophyticus sp. nov., an isolate from the leaf tissues of wheat.</title>
        <authorList>
            <person name="Dai Y."/>
        </authorList>
    </citation>
    <scope>NUCLEOTIDE SEQUENCE [LARGE SCALE GENOMIC DNA]</scope>
    <source>
        <strain evidence="2 3">ZK17L-C2</strain>
    </source>
</reference>
<feature type="transmembrane region" description="Helical" evidence="1">
    <location>
        <begin position="84"/>
        <end position="106"/>
    </location>
</feature>
<organism evidence="2 3">
    <name type="scientific">Hymenobacter endophyticus</name>
    <dbReference type="NCBI Taxonomy" id="3076335"/>
    <lineage>
        <taxon>Bacteria</taxon>
        <taxon>Pseudomonadati</taxon>
        <taxon>Bacteroidota</taxon>
        <taxon>Cytophagia</taxon>
        <taxon>Cytophagales</taxon>
        <taxon>Hymenobacteraceae</taxon>
        <taxon>Hymenobacter</taxon>
    </lineage>
</organism>
<dbReference type="EMBL" id="JAWDJT010000005">
    <property type="protein sequence ID" value="MDU0370766.1"/>
    <property type="molecule type" value="Genomic_DNA"/>
</dbReference>
<evidence type="ECO:0000313" key="3">
    <source>
        <dbReference type="Proteomes" id="UP001250698"/>
    </source>
</evidence>
<keyword evidence="3" id="KW-1185">Reference proteome</keyword>
<evidence type="ECO:0000313" key="2">
    <source>
        <dbReference type="EMBL" id="MDU0370766.1"/>
    </source>
</evidence>
<gene>
    <name evidence="2" type="ORF">ROI90_10205</name>
</gene>
<feature type="transmembrane region" description="Helical" evidence="1">
    <location>
        <begin position="6"/>
        <end position="33"/>
    </location>
</feature>
<evidence type="ECO:0000256" key="1">
    <source>
        <dbReference type="SAM" id="Phobius"/>
    </source>
</evidence>
<comment type="caution">
    <text evidence="2">The sequence shown here is derived from an EMBL/GenBank/DDBJ whole genome shotgun (WGS) entry which is preliminary data.</text>
</comment>